<evidence type="ECO:0000313" key="4">
    <source>
        <dbReference type="Proteomes" id="UP000019335"/>
    </source>
</evidence>
<accession>W7T210</accession>
<feature type="region of interest" description="Disordered" evidence="1">
    <location>
        <begin position="281"/>
        <end position="342"/>
    </location>
</feature>
<dbReference type="Proteomes" id="UP000019335">
    <property type="component" value="Unassembled WGS sequence"/>
</dbReference>
<protein>
    <submittedName>
        <fullName evidence="3">Uncharacterized protein</fullName>
    </submittedName>
</protein>
<sequence length="597" mass="65901">MTNRMRFHACFLLLNVISGFQAYARQTTKCDTTEAERAEVMRRTLESLENEYEFLPGSLSFPPFAQPAGRYGLVAFDGKVVNPPALCEITSRVDTPYGPGLCNYSFVLGPRDAVVGLFCTPPPVKYFSLRSYTGFRFRPQAWLPAVELADPDNNLTFNTTGRLPREGPYLQGKREGSAESDAAPFCRTAAFVSTGDGVTARDVRRALANAGWAATATNLDVVSAEKAYFRDVRRPWAIDRSDAFVINYRVSQPIDSAAVAPYFASSYPFYMLRHRPEVSSATSNRELGNASGAPAQATLPTSGYLNMAPGGNLGHLPDIEDENAPREPLTTPPLRPRGTGQDESYLLPTLARLEEAVTAYMGRSRGAVLHARWEMEHILPDTQRCLTEPDYFPIAASVPEWNLTGFATCGFFSRDCLYTFLSPPTTGKVDYGDLTFPRNRSFVFLGANQVGLEKVTYSNIFMTATAEPQKQGRTVNFSAQALEGSANWFLPEDPEAKDLFAVTLTRDDCRQGVLVKDGRRGGALSTDEAFCTTVSEGVLSYEEFVYIVERKYLEPATQIGPDPDEVLPPVVLVFESPNITGLGFERDAERMEAMARF</sequence>
<feature type="signal peptide" evidence="2">
    <location>
        <begin position="1"/>
        <end position="22"/>
    </location>
</feature>
<dbReference type="AlphaFoldDB" id="W7T210"/>
<reference evidence="3 4" key="1">
    <citation type="journal article" date="2014" name="Mol. Plant">
        <title>Chromosome Scale Genome Assembly and Transcriptome Profiling of Nannochloropsis gaditana in Nitrogen Depletion.</title>
        <authorList>
            <person name="Corteggiani Carpinelli E."/>
            <person name="Telatin A."/>
            <person name="Vitulo N."/>
            <person name="Forcato C."/>
            <person name="D'Angelo M."/>
            <person name="Schiavon R."/>
            <person name="Vezzi A."/>
            <person name="Giacometti G.M."/>
            <person name="Morosinotto T."/>
            <person name="Valle G."/>
        </authorList>
    </citation>
    <scope>NUCLEOTIDE SEQUENCE [LARGE SCALE GENOMIC DNA]</scope>
    <source>
        <strain evidence="3 4">B-31</strain>
    </source>
</reference>
<feature type="chain" id="PRO_5004903219" evidence="2">
    <location>
        <begin position="23"/>
        <end position="597"/>
    </location>
</feature>
<dbReference type="OrthoDB" id="187232at2759"/>
<keyword evidence="2" id="KW-0732">Signal</keyword>
<evidence type="ECO:0000313" key="3">
    <source>
        <dbReference type="EMBL" id="EWM20787.1"/>
    </source>
</evidence>
<comment type="caution">
    <text evidence="3">The sequence shown here is derived from an EMBL/GenBank/DDBJ whole genome shotgun (WGS) entry which is preliminary data.</text>
</comment>
<dbReference type="EMBL" id="AZIL01002811">
    <property type="protein sequence ID" value="EWM20787.1"/>
    <property type="molecule type" value="Genomic_DNA"/>
</dbReference>
<evidence type="ECO:0000256" key="2">
    <source>
        <dbReference type="SAM" id="SignalP"/>
    </source>
</evidence>
<proteinExistence type="predicted"/>
<evidence type="ECO:0000256" key="1">
    <source>
        <dbReference type="SAM" id="MobiDB-lite"/>
    </source>
</evidence>
<keyword evidence="4" id="KW-1185">Reference proteome</keyword>
<name>W7T210_9STRA</name>
<gene>
    <name evidence="3" type="ORF">Naga_100423g2</name>
</gene>
<organism evidence="3 4">
    <name type="scientific">Nannochloropsis gaditana</name>
    <dbReference type="NCBI Taxonomy" id="72520"/>
    <lineage>
        <taxon>Eukaryota</taxon>
        <taxon>Sar</taxon>
        <taxon>Stramenopiles</taxon>
        <taxon>Ochrophyta</taxon>
        <taxon>Eustigmatophyceae</taxon>
        <taxon>Eustigmatales</taxon>
        <taxon>Monodopsidaceae</taxon>
        <taxon>Nannochloropsis</taxon>
    </lineage>
</organism>